<proteinExistence type="predicted"/>
<dbReference type="Proteomes" id="UP000671879">
    <property type="component" value="Chromosome"/>
</dbReference>
<evidence type="ECO:0000313" key="3">
    <source>
        <dbReference type="EMBL" id="QTX33515.1"/>
    </source>
</evidence>
<name>A0A9Q7AL79_9BACT</name>
<dbReference type="PANTHER" id="PTHR42730">
    <property type="entry name" value="2-OXOGLUTARATE SYNTHASE SUBUNIT KORC"/>
    <property type="match status" value="1"/>
</dbReference>
<accession>A0A9Q7AL79</accession>
<gene>
    <name evidence="3" type="ORF">KAR29_06580</name>
</gene>
<dbReference type="PANTHER" id="PTHR42730:SF1">
    <property type="entry name" value="2-OXOGLUTARATE SYNTHASE SUBUNIT KORC"/>
    <property type="match status" value="1"/>
</dbReference>
<dbReference type="Gene3D" id="3.40.920.10">
    <property type="entry name" value="Pyruvate-ferredoxin oxidoreductase, PFOR, domain III"/>
    <property type="match status" value="1"/>
</dbReference>
<dbReference type="KEGG" id="aram:KAR29_06580"/>
<dbReference type="InterPro" id="IPR052554">
    <property type="entry name" value="2-oxoglutarate_synth_KorC"/>
</dbReference>
<dbReference type="SUPFAM" id="SSF53323">
    <property type="entry name" value="Pyruvate-ferredoxin oxidoreductase, PFOR, domain III"/>
    <property type="match status" value="1"/>
</dbReference>
<dbReference type="AlphaFoldDB" id="A0A9Q7AL79"/>
<sequence length="182" mass="19403">MSERYEIRFAGSGGQGVILASVIVGEAAALFDEGWDSVQSQSYGPEARGGSCKADVVLSRGEIDYPKAVAPSLQVILTQKACDEYIGGTQPGGTVILDDFFVTDVPKVDAEVHLLPIVRTAREKLGRELVTNMVALGAAARVMEKKISLKPEAVKEAILSRVPKGTEELNSKAFDEGYSMVG</sequence>
<dbReference type="GO" id="GO:0016903">
    <property type="term" value="F:oxidoreductase activity, acting on the aldehyde or oxo group of donors"/>
    <property type="evidence" value="ECO:0007669"/>
    <property type="project" value="InterPro"/>
</dbReference>
<evidence type="ECO:0000256" key="1">
    <source>
        <dbReference type="ARBA" id="ARBA00023002"/>
    </source>
</evidence>
<dbReference type="InterPro" id="IPR019752">
    <property type="entry name" value="Pyrv/ketoisovalerate_OxRed_cat"/>
</dbReference>
<reference evidence="4" key="1">
    <citation type="submission" date="2021-04" db="EMBL/GenBank/DDBJ databases">
        <title>A novel Synergistetes isolate from a pyrite-forming mixed culture.</title>
        <authorList>
            <person name="Bunk B."/>
            <person name="Sproer C."/>
            <person name="Spring S."/>
            <person name="Pester M."/>
        </authorList>
    </citation>
    <scope>NUCLEOTIDE SEQUENCE [LARGE SCALE GENOMIC DNA]</scope>
    <source>
        <strain evidence="4">J.5.4.2-T.3.5.2</strain>
    </source>
</reference>
<keyword evidence="4" id="KW-1185">Reference proteome</keyword>
<protein>
    <submittedName>
        <fullName evidence="3">2-oxoacid:acceptor oxidoreductase family protein</fullName>
    </submittedName>
</protein>
<dbReference type="EMBL" id="CP072943">
    <property type="protein sequence ID" value="QTX33515.1"/>
    <property type="molecule type" value="Genomic_DNA"/>
</dbReference>
<dbReference type="InterPro" id="IPR002869">
    <property type="entry name" value="Pyrv_flavodox_OxRed_cen"/>
</dbReference>
<evidence type="ECO:0000313" key="4">
    <source>
        <dbReference type="Proteomes" id="UP000671879"/>
    </source>
</evidence>
<dbReference type="Pfam" id="PF01558">
    <property type="entry name" value="POR"/>
    <property type="match status" value="1"/>
</dbReference>
<evidence type="ECO:0000259" key="2">
    <source>
        <dbReference type="Pfam" id="PF01558"/>
    </source>
</evidence>
<dbReference type="RefSeq" id="WP_274374800.1">
    <property type="nucleotide sequence ID" value="NZ_CP072943.1"/>
</dbReference>
<feature type="domain" description="Pyruvate/ketoisovalerate oxidoreductase catalytic" evidence="2">
    <location>
        <begin position="13"/>
        <end position="178"/>
    </location>
</feature>
<organism evidence="3 4">
    <name type="scientific">Aminithiophilus ramosus</name>
    <dbReference type="NCBI Taxonomy" id="3029084"/>
    <lineage>
        <taxon>Bacteria</taxon>
        <taxon>Thermotogati</taxon>
        <taxon>Synergistota</taxon>
        <taxon>Synergistia</taxon>
        <taxon>Synergistales</taxon>
        <taxon>Aminithiophilaceae</taxon>
        <taxon>Aminithiophilus</taxon>
    </lineage>
</organism>
<keyword evidence="1" id="KW-0560">Oxidoreductase</keyword>